<evidence type="ECO:0000313" key="2">
    <source>
        <dbReference type="Proteomes" id="UP000245712"/>
    </source>
</evidence>
<sequence>MFAACRRVVEAGIWLIRHGYGRMGLLPYSGAVGCWRCEFHLPQRPDKEFFRYSASQVWRYLENHAGGTLRKDVSPEKLAQAIMMSVPDKIKAACSGPCSSETERWLGMLEGAIAGRYLPEAFHEYTSDHSRWRLLRIDSGQESHIPPQPGYVRPGEARSAIDESDWANWERYWDSLARSRLISISTALLQDTEFAFDFASRLTDALEDVSSFDRMRVLRAAIASVQARSHDGGPVGWRATVSTSSSSDPVVRRATRLLSMVHELHKVGYQRLRICAGRSVTGGEWRLHIVPAGETTADGWTPKDTERWPSYTSDDGKKFFGWTDTDVDDARCLANKFVARFPEVAVAGLGQDWMYAGWFTEVLGRAEHDRLPAFYGGLDFFPADDESLPPLASGFSIPSPGNELIVDQALKIEMLPPPGASYELLEPFCLTYDGYRGGLRTIEDCFAVAKMVESQGVTASSIENLRTVAFIYQRKIKHNSELMAADVRDVRVIREVVEELRRRLTAR</sequence>
<dbReference type="EMBL" id="QEOB01000001">
    <property type="protein sequence ID" value="PVX97693.1"/>
    <property type="molecule type" value="Genomic_DNA"/>
</dbReference>
<keyword evidence="2" id="KW-1185">Reference proteome</keyword>
<gene>
    <name evidence="1" type="ORF">C7402_101407</name>
</gene>
<evidence type="ECO:0008006" key="3">
    <source>
        <dbReference type="Google" id="ProtNLM"/>
    </source>
</evidence>
<comment type="caution">
    <text evidence="1">The sequence shown here is derived from an EMBL/GenBank/DDBJ whole genome shotgun (WGS) entry which is preliminary data.</text>
</comment>
<dbReference type="PROSITE" id="PS51257">
    <property type="entry name" value="PROKAR_LIPOPROTEIN"/>
    <property type="match status" value="1"/>
</dbReference>
<name>A0ABX5KZ13_9BURK</name>
<evidence type="ECO:0000313" key="1">
    <source>
        <dbReference type="EMBL" id="PVX97693.1"/>
    </source>
</evidence>
<proteinExistence type="predicted"/>
<organism evidence="1 2">
    <name type="scientific">Paraburkholderia unamae</name>
    <dbReference type="NCBI Taxonomy" id="219649"/>
    <lineage>
        <taxon>Bacteria</taxon>
        <taxon>Pseudomonadati</taxon>
        <taxon>Pseudomonadota</taxon>
        <taxon>Betaproteobacteria</taxon>
        <taxon>Burkholderiales</taxon>
        <taxon>Burkholderiaceae</taxon>
        <taxon>Paraburkholderia</taxon>
    </lineage>
</organism>
<accession>A0ABX5KZ13</accession>
<reference evidence="1 2" key="1">
    <citation type="submission" date="2018-05" db="EMBL/GenBank/DDBJ databases">
        <title>Genomic Encyclopedia of Type Strains, Phase IV (KMG-V): Genome sequencing to study the core and pangenomes of soil and plant-associated prokaryotes.</title>
        <authorList>
            <person name="Whitman W."/>
        </authorList>
    </citation>
    <scope>NUCLEOTIDE SEQUENCE [LARGE SCALE GENOMIC DNA]</scope>
    <source>
        <strain evidence="1 2">SCZa-39</strain>
    </source>
</reference>
<protein>
    <recommendedName>
        <fullName evidence="3">PcfJ-like protein</fullName>
    </recommendedName>
</protein>
<dbReference type="Proteomes" id="UP000245712">
    <property type="component" value="Unassembled WGS sequence"/>
</dbReference>